<accession>A0ACB8G894</accession>
<reference evidence="1" key="1">
    <citation type="submission" date="2021-08" db="EMBL/GenBank/DDBJ databases">
        <title>The first chromosome-level gecko genome reveals the dynamic sex chromosomes of Neotropical dwarf geckos (Sphaerodactylidae: Sphaerodactylus).</title>
        <authorList>
            <person name="Pinto B.J."/>
            <person name="Keating S.E."/>
            <person name="Gamble T."/>
        </authorList>
    </citation>
    <scope>NUCLEOTIDE SEQUENCE</scope>
    <source>
        <strain evidence="1">TG3544</strain>
    </source>
</reference>
<dbReference type="EMBL" id="CM037614">
    <property type="protein sequence ID" value="KAH8015700.1"/>
    <property type="molecule type" value="Genomic_DNA"/>
</dbReference>
<organism evidence="1 2">
    <name type="scientific">Sphaerodactylus townsendi</name>
    <dbReference type="NCBI Taxonomy" id="933632"/>
    <lineage>
        <taxon>Eukaryota</taxon>
        <taxon>Metazoa</taxon>
        <taxon>Chordata</taxon>
        <taxon>Craniata</taxon>
        <taxon>Vertebrata</taxon>
        <taxon>Euteleostomi</taxon>
        <taxon>Lepidosauria</taxon>
        <taxon>Squamata</taxon>
        <taxon>Bifurcata</taxon>
        <taxon>Gekkota</taxon>
        <taxon>Sphaerodactylidae</taxon>
        <taxon>Sphaerodactylus</taxon>
    </lineage>
</organism>
<sequence length="66" mass="7372">MSLQVLRRGLRLPGLAARPARSIASNPPKDPIGPLETVIGLTTFFLTFMVPSCYILVNLENYKKRE</sequence>
<comment type="caution">
    <text evidence="1">The sequence shown here is derived from an EMBL/GenBank/DDBJ whole genome shotgun (WGS) entry which is preliminary data.</text>
</comment>
<dbReference type="Proteomes" id="UP000827872">
    <property type="component" value="Linkage Group LG01"/>
</dbReference>
<evidence type="ECO:0000313" key="2">
    <source>
        <dbReference type="Proteomes" id="UP000827872"/>
    </source>
</evidence>
<keyword evidence="2" id="KW-1185">Reference proteome</keyword>
<proteinExistence type="predicted"/>
<evidence type="ECO:0000313" key="1">
    <source>
        <dbReference type="EMBL" id="KAH8015700.1"/>
    </source>
</evidence>
<name>A0ACB8G894_9SAUR</name>
<gene>
    <name evidence="1" type="ORF">K3G42_007533</name>
</gene>
<protein>
    <submittedName>
        <fullName evidence="1">Uncharacterized protein</fullName>
    </submittedName>
</protein>